<proteinExistence type="predicted"/>
<organism evidence="2 3">
    <name type="scientific">Methylocella silvestris (strain DSM 15510 / CIP 108128 / LMG 27833 / NCIMB 13906 / BL2)</name>
    <dbReference type="NCBI Taxonomy" id="395965"/>
    <lineage>
        <taxon>Bacteria</taxon>
        <taxon>Pseudomonadati</taxon>
        <taxon>Pseudomonadota</taxon>
        <taxon>Alphaproteobacteria</taxon>
        <taxon>Hyphomicrobiales</taxon>
        <taxon>Beijerinckiaceae</taxon>
        <taxon>Methylocella</taxon>
    </lineage>
</organism>
<dbReference type="EMBL" id="CP001280">
    <property type="protein sequence ID" value="ACK52783.1"/>
    <property type="molecule type" value="Genomic_DNA"/>
</dbReference>
<dbReference type="AlphaFoldDB" id="B8EMV4"/>
<evidence type="ECO:0000313" key="3">
    <source>
        <dbReference type="Proteomes" id="UP000002257"/>
    </source>
</evidence>
<feature type="region of interest" description="Disordered" evidence="1">
    <location>
        <begin position="20"/>
        <end position="53"/>
    </location>
</feature>
<evidence type="ECO:0000256" key="1">
    <source>
        <dbReference type="SAM" id="MobiDB-lite"/>
    </source>
</evidence>
<evidence type="ECO:0000313" key="2">
    <source>
        <dbReference type="EMBL" id="ACK52783.1"/>
    </source>
</evidence>
<reference evidence="2 3" key="1">
    <citation type="journal article" date="2010" name="J. Bacteriol.">
        <title>Complete genome sequence of the aerobic facultative methanotroph Methylocella silvestris BL2.</title>
        <authorList>
            <person name="Chen Y."/>
            <person name="Crombie A."/>
            <person name="Rahman M.T."/>
            <person name="Dedysh S.N."/>
            <person name="Liesack W."/>
            <person name="Stott M.B."/>
            <person name="Alam M."/>
            <person name="Theisen A.R."/>
            <person name="Murrell J.C."/>
            <person name="Dunfield P.F."/>
        </authorList>
    </citation>
    <scope>NUCLEOTIDE SEQUENCE [LARGE SCALE GENOMIC DNA]</scope>
    <source>
        <strain evidence="3">DSM 15510 / CIP 108128 / LMG 27833 / NCIMB 13906 / BL2</strain>
    </source>
</reference>
<feature type="compositionally biased region" description="Basic and acidic residues" evidence="1">
    <location>
        <begin position="37"/>
        <end position="53"/>
    </location>
</feature>
<name>B8EMV4_METSB</name>
<accession>B8EMV4</accession>
<dbReference type="HOGENOM" id="CLU_3063373_0_0_5"/>
<keyword evidence="3" id="KW-1185">Reference proteome</keyword>
<dbReference type="KEGG" id="msl:Msil_3902"/>
<gene>
    <name evidence="2" type="ordered locus">Msil_3902</name>
</gene>
<dbReference type="Proteomes" id="UP000002257">
    <property type="component" value="Chromosome"/>
</dbReference>
<dbReference type="STRING" id="395965.Msil_3902"/>
<sequence length="53" mass="5725">MVHSPDRLVSRDARGQIARLQRNHTEEAARAALPSKVSEETSLSHDAAEATGT</sequence>
<protein>
    <submittedName>
        <fullName evidence="2">Uncharacterized protein</fullName>
    </submittedName>
</protein>